<evidence type="ECO:0000313" key="2">
    <source>
        <dbReference type="Proteomes" id="UP000254387"/>
    </source>
</evidence>
<reference evidence="1 2" key="1">
    <citation type="submission" date="2018-06" db="EMBL/GenBank/DDBJ databases">
        <authorList>
            <consortium name="Pathogen Informatics"/>
            <person name="Doyle S."/>
        </authorList>
    </citation>
    <scope>NUCLEOTIDE SEQUENCE [LARGE SCALE GENOMIC DNA]</scope>
    <source>
        <strain evidence="1 2">NCTC5053</strain>
    </source>
</reference>
<organism evidence="1 2">
    <name type="scientific">Klebsiella pneumoniae</name>
    <dbReference type="NCBI Taxonomy" id="573"/>
    <lineage>
        <taxon>Bacteria</taxon>
        <taxon>Pseudomonadati</taxon>
        <taxon>Pseudomonadota</taxon>
        <taxon>Gammaproteobacteria</taxon>
        <taxon>Enterobacterales</taxon>
        <taxon>Enterobacteriaceae</taxon>
        <taxon>Klebsiella/Raoultella group</taxon>
        <taxon>Klebsiella</taxon>
        <taxon>Klebsiella pneumoniae complex</taxon>
    </lineage>
</organism>
<proteinExistence type="predicted"/>
<dbReference type="AlphaFoldDB" id="A0A378AHA6"/>
<evidence type="ECO:0000313" key="1">
    <source>
        <dbReference type="EMBL" id="STV09358.1"/>
    </source>
</evidence>
<dbReference type="Proteomes" id="UP000254387">
    <property type="component" value="Unassembled WGS sequence"/>
</dbReference>
<name>A0A378AHA6_KLEPN</name>
<protein>
    <submittedName>
        <fullName evidence="1">Uncharacterized protein</fullName>
    </submittedName>
</protein>
<dbReference type="EMBL" id="UGMN01000004">
    <property type="protein sequence ID" value="STV09358.1"/>
    <property type="molecule type" value="Genomic_DNA"/>
</dbReference>
<sequence length="123" mass="14649">MRHHHGIALAQQALDFFAVKLLFVDGQRLRFSRERINRRFRIKHYAHHAISFYWLNSITVSMACRRLNTVMVFYMLNKIADYELKVVMNFVHQTLFRDDAAHLPERPVRILCRHGKRSVTVGK</sequence>
<gene>
    <name evidence="1" type="ORF">NCTC5053_02379</name>
</gene>
<accession>A0A378AHA6</accession>